<organism evidence="6 7">
    <name type="scientific">Xanthomonas hortorum pv. hederae</name>
    <dbReference type="NCBI Taxonomy" id="453603"/>
    <lineage>
        <taxon>Bacteria</taxon>
        <taxon>Pseudomonadati</taxon>
        <taxon>Pseudomonadota</taxon>
        <taxon>Gammaproteobacteria</taxon>
        <taxon>Lysobacterales</taxon>
        <taxon>Lysobacteraceae</taxon>
        <taxon>Xanthomonas</taxon>
    </lineage>
</organism>
<sequence length="590" mass="64151">MNLPLQPTLPIRQIVQGKNPREYFDPVKLAELEEGIREHGVIQPIIVRPLEDGRYEIVAGERRWRIAGRVFGESYKMPVVIRQISDAEAEALATVENHHRDDMSAAEEAKAAQRLLMRNKADKAETARMLGWTHTMLERRLALNACTPEVLTALTERRIQLGHAELLSGVPQDKQDSVLQAVIAGNVQVATLKAQLGRYARRLADAIFDTAQCNGCPHNSARQAGLFAESLGEGYCQHPTHFEELTLAAVEAKATTLRDEYPTIRIVQVNDGFVPLPVGAEGDLGVGEAQYSACQGCQSFGCAVSAIPGSYGEVTRSLCFDAACNTRKVAAWRKEQRQAAGEGASATAAQSGPGGKRGKAKTTAKAKPTNQTPQRVVDYRTRLWRKWLAHALMADAERNPKVLVALALSSRASDVRAAEFGKLVGRLAGGDSGRSFGLEEGLRRADTIDGALMGRIVQGVVASAAFGVDVHHLEALLNYMEVDEARYFKWDSAFLDLFTMSELASLALETGLAEAMGARFKAARAKKKGDFIAALLSAKGFAYPVPAVMRYARRSLADAAGEREDEGPPQEMGDAGEEEARREEDEEVVA</sequence>
<dbReference type="NCBIfam" id="TIGR00180">
    <property type="entry name" value="parB_part"/>
    <property type="match status" value="1"/>
</dbReference>
<dbReference type="Pfam" id="PF17762">
    <property type="entry name" value="HTH_ParB"/>
    <property type="match status" value="1"/>
</dbReference>
<dbReference type="InterPro" id="IPR022396">
    <property type="entry name" value="PRTRC_ParB"/>
</dbReference>
<proteinExistence type="inferred from homology"/>
<dbReference type="NCBIfam" id="TIGR03734">
    <property type="entry name" value="PRTRC_parB"/>
    <property type="match status" value="1"/>
</dbReference>
<dbReference type="SMART" id="SM00470">
    <property type="entry name" value="ParB"/>
    <property type="match status" value="1"/>
</dbReference>
<dbReference type="InterPro" id="IPR050336">
    <property type="entry name" value="Chromosome_partition/occlusion"/>
</dbReference>
<dbReference type="Gene3D" id="1.10.10.2830">
    <property type="match status" value="1"/>
</dbReference>
<dbReference type="Pfam" id="PF02195">
    <property type="entry name" value="ParB_N"/>
    <property type="match status" value="1"/>
</dbReference>
<accession>A0A9X4H698</accession>
<feature type="region of interest" description="Disordered" evidence="4">
    <location>
        <begin position="558"/>
        <end position="590"/>
    </location>
</feature>
<evidence type="ECO:0000256" key="4">
    <source>
        <dbReference type="SAM" id="MobiDB-lite"/>
    </source>
</evidence>
<comment type="caution">
    <text evidence="6">The sequence shown here is derived from an EMBL/GenBank/DDBJ whole genome shotgun (WGS) entry which is preliminary data.</text>
</comment>
<keyword evidence="3" id="KW-0238">DNA-binding</keyword>
<dbReference type="PANTHER" id="PTHR33375:SF1">
    <property type="entry name" value="CHROMOSOME-PARTITIONING PROTEIN PARB-RELATED"/>
    <property type="match status" value="1"/>
</dbReference>
<feature type="compositionally biased region" description="Low complexity" evidence="4">
    <location>
        <begin position="340"/>
        <end position="351"/>
    </location>
</feature>
<dbReference type="SUPFAM" id="SSF110849">
    <property type="entry name" value="ParB/Sulfiredoxin"/>
    <property type="match status" value="1"/>
</dbReference>
<evidence type="ECO:0000259" key="5">
    <source>
        <dbReference type="SMART" id="SM00470"/>
    </source>
</evidence>
<evidence type="ECO:0000256" key="2">
    <source>
        <dbReference type="ARBA" id="ARBA00022829"/>
    </source>
</evidence>
<reference evidence="6" key="1">
    <citation type="journal article" date="2022" name="Phytopathology">
        <title>Whole genome sequencing-based tracing of a 2022 introduction and outbreak of Xanthomonas hortorum pv. pelargonii.</title>
        <authorList>
            <person name="Iruegas Bocardo F."/>
            <person name="Weisberg A.J."/>
            <person name="Riutta E.R."/>
            <person name="Kilday K.B."/>
            <person name="Bonkowski J.C."/>
            <person name="Creswell T.C."/>
            <person name="Daughtrey M."/>
            <person name="Rane K.K."/>
            <person name="Grunwald N.J."/>
            <person name="Chang J.H."/>
            <person name="Putnam M."/>
        </authorList>
    </citation>
    <scope>NUCLEOTIDE SEQUENCE</scope>
    <source>
        <strain evidence="6">22-338</strain>
    </source>
</reference>
<keyword evidence="2" id="KW-0159">Chromosome partition</keyword>
<gene>
    <name evidence="6" type="ORF">NY667_13200</name>
</gene>
<dbReference type="PANTHER" id="PTHR33375">
    <property type="entry name" value="CHROMOSOME-PARTITIONING PROTEIN PARB-RELATED"/>
    <property type="match status" value="1"/>
</dbReference>
<dbReference type="InterPro" id="IPR036086">
    <property type="entry name" value="ParB/Sulfiredoxin_sf"/>
</dbReference>
<dbReference type="GO" id="GO:0005694">
    <property type="term" value="C:chromosome"/>
    <property type="evidence" value="ECO:0007669"/>
    <property type="project" value="TreeGrafter"/>
</dbReference>
<evidence type="ECO:0000313" key="6">
    <source>
        <dbReference type="EMBL" id="MDC8638742.1"/>
    </source>
</evidence>
<dbReference type="CDD" id="cd16393">
    <property type="entry name" value="SPO0J_N"/>
    <property type="match status" value="1"/>
</dbReference>
<feature type="region of interest" description="Disordered" evidence="4">
    <location>
        <begin position="340"/>
        <end position="374"/>
    </location>
</feature>
<dbReference type="RefSeq" id="WP_104549204.1">
    <property type="nucleotide sequence ID" value="NZ_CP168173.1"/>
</dbReference>
<evidence type="ECO:0000256" key="3">
    <source>
        <dbReference type="ARBA" id="ARBA00023125"/>
    </source>
</evidence>
<dbReference type="SUPFAM" id="SSF109709">
    <property type="entry name" value="KorB DNA-binding domain-like"/>
    <property type="match status" value="1"/>
</dbReference>
<name>A0A9X4H698_9XANT</name>
<reference evidence="6" key="2">
    <citation type="submission" date="2022-08" db="EMBL/GenBank/DDBJ databases">
        <authorList>
            <person name="Iruegas-Bocardo F."/>
            <person name="Weisberg A.J."/>
            <person name="Riutta E.R."/>
            <person name="Kilday K."/>
            <person name="Bonkowski J.C."/>
            <person name="Creswell T."/>
            <person name="Daughtrey M.L."/>
            <person name="Rane K."/>
            <person name="Grunwald N.J."/>
            <person name="Chang J.H."/>
            <person name="Putnam M.L."/>
        </authorList>
    </citation>
    <scope>NUCLEOTIDE SEQUENCE</scope>
    <source>
        <strain evidence="6">22-338</strain>
    </source>
</reference>
<dbReference type="InterPro" id="IPR003115">
    <property type="entry name" value="ParB_N"/>
</dbReference>
<dbReference type="FunFam" id="3.90.1530.30:FF:000001">
    <property type="entry name" value="Chromosome partitioning protein ParB"/>
    <property type="match status" value="1"/>
</dbReference>
<dbReference type="EMBL" id="JANWTP010000040">
    <property type="protein sequence ID" value="MDC8638742.1"/>
    <property type="molecule type" value="Genomic_DNA"/>
</dbReference>
<dbReference type="InterPro" id="IPR041468">
    <property type="entry name" value="HTH_ParB/Spo0J"/>
</dbReference>
<dbReference type="GO" id="GO:0003677">
    <property type="term" value="F:DNA binding"/>
    <property type="evidence" value="ECO:0007669"/>
    <property type="project" value="UniProtKB-KW"/>
</dbReference>
<dbReference type="AlphaFoldDB" id="A0A9X4H698"/>
<evidence type="ECO:0000256" key="1">
    <source>
        <dbReference type="ARBA" id="ARBA00006295"/>
    </source>
</evidence>
<dbReference type="Gene3D" id="3.90.1530.30">
    <property type="match status" value="1"/>
</dbReference>
<dbReference type="Proteomes" id="UP001140230">
    <property type="component" value="Unassembled WGS sequence"/>
</dbReference>
<evidence type="ECO:0000313" key="7">
    <source>
        <dbReference type="Proteomes" id="UP001140230"/>
    </source>
</evidence>
<dbReference type="InterPro" id="IPR004437">
    <property type="entry name" value="ParB/RepB/Spo0J"/>
</dbReference>
<dbReference type="GO" id="GO:0007059">
    <property type="term" value="P:chromosome segregation"/>
    <property type="evidence" value="ECO:0007669"/>
    <property type="project" value="UniProtKB-KW"/>
</dbReference>
<feature type="domain" description="ParB-like N-terminal" evidence="5">
    <location>
        <begin position="7"/>
        <end position="98"/>
    </location>
</feature>
<comment type="similarity">
    <text evidence="1">Belongs to the ParB family.</text>
</comment>
<protein>
    <submittedName>
        <fullName evidence="6">PRTRC system ParB family protein</fullName>
    </submittedName>
</protein>